<dbReference type="RefSeq" id="WP_379510542.1">
    <property type="nucleotide sequence ID" value="NZ_JBHRTQ010000010.1"/>
</dbReference>
<dbReference type="SUPFAM" id="SSF56935">
    <property type="entry name" value="Porins"/>
    <property type="match status" value="1"/>
</dbReference>
<protein>
    <recommendedName>
        <fullName evidence="5">Porin domain-containing protein</fullName>
    </recommendedName>
</protein>
<keyword evidence="4" id="KW-1185">Reference proteome</keyword>
<comment type="caution">
    <text evidence="3">The sequence shown here is derived from an EMBL/GenBank/DDBJ whole genome shotgun (WGS) entry which is preliminary data.</text>
</comment>
<name>A0ABV7IT73_9SPHN</name>
<keyword evidence="2" id="KW-0732">Signal</keyword>
<reference evidence="4" key="1">
    <citation type="journal article" date="2019" name="Int. J. Syst. Evol. Microbiol.">
        <title>The Global Catalogue of Microorganisms (GCM) 10K type strain sequencing project: providing services to taxonomists for standard genome sequencing and annotation.</title>
        <authorList>
            <consortium name="The Broad Institute Genomics Platform"/>
            <consortium name="The Broad Institute Genome Sequencing Center for Infectious Disease"/>
            <person name="Wu L."/>
            <person name="Ma J."/>
        </authorList>
    </citation>
    <scope>NUCLEOTIDE SEQUENCE [LARGE SCALE GENOMIC DNA]</scope>
    <source>
        <strain evidence="4">KCTC 42984</strain>
    </source>
</reference>
<evidence type="ECO:0000313" key="4">
    <source>
        <dbReference type="Proteomes" id="UP001595604"/>
    </source>
</evidence>
<sequence length="249" mass="25893">MKGQSGAASPAMLLAGAVCLLALPSAVLAFASDFGAADSGGLDAHASMANFLPARVDPRLARSITVPGLTGGQIFHFTPAGSATRPDRSVTVAVRVDAVGAQAILVRAPRDSAASLAALRIAPTAYSLGVARGFQNFSLAGEQRRGDLPDFSSFKLRSTAAAAAVADADEPSRLNARIAFDEREKTGRAPRTLEGNGEQTVDVGGSYRVTGNLNVTAGVRYSQERDRMVPVIDGQKDGQAVYVGTQFRF</sequence>
<feature type="signal peptide" evidence="2">
    <location>
        <begin position="1"/>
        <end position="31"/>
    </location>
</feature>
<feature type="chain" id="PRO_5046477032" description="Porin domain-containing protein" evidence="2">
    <location>
        <begin position="32"/>
        <end position="249"/>
    </location>
</feature>
<evidence type="ECO:0000256" key="2">
    <source>
        <dbReference type="SAM" id="SignalP"/>
    </source>
</evidence>
<accession>A0ABV7IT73</accession>
<proteinExistence type="predicted"/>
<feature type="region of interest" description="Disordered" evidence="1">
    <location>
        <begin position="185"/>
        <end position="205"/>
    </location>
</feature>
<organism evidence="3 4">
    <name type="scientific">Novosphingobium bradum</name>
    <dbReference type="NCBI Taxonomy" id="1737444"/>
    <lineage>
        <taxon>Bacteria</taxon>
        <taxon>Pseudomonadati</taxon>
        <taxon>Pseudomonadota</taxon>
        <taxon>Alphaproteobacteria</taxon>
        <taxon>Sphingomonadales</taxon>
        <taxon>Sphingomonadaceae</taxon>
        <taxon>Novosphingobium</taxon>
    </lineage>
</organism>
<evidence type="ECO:0000313" key="3">
    <source>
        <dbReference type="EMBL" id="MFC3175172.1"/>
    </source>
</evidence>
<evidence type="ECO:0000256" key="1">
    <source>
        <dbReference type="SAM" id="MobiDB-lite"/>
    </source>
</evidence>
<dbReference type="Proteomes" id="UP001595604">
    <property type="component" value="Unassembled WGS sequence"/>
</dbReference>
<dbReference type="EMBL" id="JBHRTQ010000010">
    <property type="protein sequence ID" value="MFC3175172.1"/>
    <property type="molecule type" value="Genomic_DNA"/>
</dbReference>
<evidence type="ECO:0008006" key="5">
    <source>
        <dbReference type="Google" id="ProtNLM"/>
    </source>
</evidence>
<gene>
    <name evidence="3" type="ORF">ACFOD9_13005</name>
</gene>